<dbReference type="Proteomes" id="UP000076947">
    <property type="component" value="Unassembled WGS sequence"/>
</dbReference>
<feature type="region of interest" description="Disordered" evidence="1">
    <location>
        <begin position="231"/>
        <end position="285"/>
    </location>
</feature>
<dbReference type="OrthoDB" id="4425803at2"/>
<evidence type="ECO:0000256" key="1">
    <source>
        <dbReference type="SAM" id="MobiDB-lite"/>
    </source>
</evidence>
<dbReference type="RefSeq" id="WP_066838261.1">
    <property type="nucleotide sequence ID" value="NZ_LSTQ01000007.1"/>
</dbReference>
<organism evidence="3 4">
    <name type="scientific">Corynebacterium stationis</name>
    <dbReference type="NCBI Taxonomy" id="1705"/>
    <lineage>
        <taxon>Bacteria</taxon>
        <taxon>Bacillati</taxon>
        <taxon>Actinomycetota</taxon>
        <taxon>Actinomycetes</taxon>
        <taxon>Mycobacteriales</taxon>
        <taxon>Corynebacteriaceae</taxon>
        <taxon>Corynebacterium</taxon>
    </lineage>
</organism>
<protein>
    <submittedName>
        <fullName evidence="3">Histone deacetylase</fullName>
    </submittedName>
</protein>
<accession>A0A177IPU0</accession>
<proteinExistence type="predicted"/>
<dbReference type="AlphaFoldDB" id="A0A177IPU0"/>
<feature type="signal peptide" evidence="2">
    <location>
        <begin position="1"/>
        <end position="26"/>
    </location>
</feature>
<reference evidence="4" key="1">
    <citation type="submission" date="2016-02" db="EMBL/GenBank/DDBJ databases">
        <authorList>
            <person name="Kaur G."/>
            <person name="Nair G.R."/>
            <person name="Mayilraj S."/>
        </authorList>
    </citation>
    <scope>NUCLEOTIDE SEQUENCE [LARGE SCALE GENOMIC DNA]</scope>
    <source>
        <strain evidence="4">GA-15</strain>
    </source>
</reference>
<evidence type="ECO:0000313" key="3">
    <source>
        <dbReference type="EMBL" id="OAH30784.1"/>
    </source>
</evidence>
<name>A0A177IPU0_9CORY</name>
<sequence>MVFKKALATAAVTATAAALLISNAGANDKAATVAQGDLVGQCAVSFNDPSTNRSYVADFCAESNTPTRLYGENNAPIDGLGTFHASGFNEAGAQLAFIQWNDEVEVLPNDISTNGFAAAPQIGDTVYFHQPAYDGLAALDGQGTYAGQINGTHFVDFGANTGTQEANSGLLNGTTVWTDEGILGIIDGRHKVGDHPHLSLVASPDATGGAMGSETKDDRFALFDAFFTSNANNPGGADGTDDTESPVKPAPNEPGKPNKPGDQAGEPGKTQPQIPALDGSSGSSLGILQDLIDQVASK</sequence>
<dbReference type="EMBL" id="LSTQ01000007">
    <property type="protein sequence ID" value="OAH30784.1"/>
    <property type="molecule type" value="Genomic_DNA"/>
</dbReference>
<keyword evidence="4" id="KW-1185">Reference proteome</keyword>
<gene>
    <name evidence="3" type="ORF">AYJ05_12055</name>
</gene>
<evidence type="ECO:0000256" key="2">
    <source>
        <dbReference type="SAM" id="SignalP"/>
    </source>
</evidence>
<keyword evidence="2" id="KW-0732">Signal</keyword>
<evidence type="ECO:0000313" key="4">
    <source>
        <dbReference type="Proteomes" id="UP000076947"/>
    </source>
</evidence>
<feature type="chain" id="PRO_5008064188" evidence="2">
    <location>
        <begin position="27"/>
        <end position="298"/>
    </location>
</feature>
<comment type="caution">
    <text evidence="3">The sequence shown here is derived from an EMBL/GenBank/DDBJ whole genome shotgun (WGS) entry which is preliminary data.</text>
</comment>